<gene>
    <name evidence="9" type="ORF">Prum_008820</name>
</gene>
<evidence type="ECO:0000256" key="8">
    <source>
        <dbReference type="SAM" id="Phobius"/>
    </source>
</evidence>
<dbReference type="RefSeq" id="WP_173074117.1">
    <property type="nucleotide sequence ID" value="NZ_BAABJB010000016.1"/>
</dbReference>
<sequence length="515" mass="52510">MTAPTTRGTAPPAEGARPALATAAILTVAITISGSLLGLLRDVLLARWFGAGPDTDAFLVSWTVPETAFCLVVEGAMSLLMVPLFSQAIARQRSVRDLVTATMPRVVVTLAVASAAVALGAPLLVRLIAPGLDDPALAITCTRITAFTVLAFGIAGYLSAGLRAHHVFAAPAAIHVAYNAGIVALMWTMRGRLGVVSAAAGVAAGGLLMVLVQVPGFRRHVGFPALRRHGRATGTSGTLALGVLAPVVAYTVARQAQVWVERFLGSALPAGTISHLNYAQKLAQLPMLVALLVCTVTFPTLARAIAAGDLAHARRRLESDVRAATLIVMLGAAYLFVFAPAVIQTLLQHGAFGPADTAATAALVRVYAAGLLGHALVGVLVRPFFAGGGRTWYPALAMAIGLTVNLVGATLAVSTFGVTAITAANGAGVTTTAVLLLVGLRRRAAAIGMAAVAAVLARAAAAALAAAAAGCLAGRLMSDLDSTVVSVVGGVVVLATFTTVARLLGVEEMRFRRGR</sequence>
<dbReference type="Pfam" id="PF03023">
    <property type="entry name" value="MurJ"/>
    <property type="match status" value="1"/>
</dbReference>
<proteinExistence type="predicted"/>
<evidence type="ECO:0000256" key="7">
    <source>
        <dbReference type="ARBA" id="ARBA00023136"/>
    </source>
</evidence>
<reference evidence="9 10" key="1">
    <citation type="submission" date="2020-03" db="EMBL/GenBank/DDBJ databases">
        <title>Whole genome shotgun sequence of Phytohabitans rumicis NBRC 108638.</title>
        <authorList>
            <person name="Komaki H."/>
            <person name="Tamura T."/>
        </authorList>
    </citation>
    <scope>NUCLEOTIDE SEQUENCE [LARGE SCALE GENOMIC DNA]</scope>
    <source>
        <strain evidence="9 10">NBRC 108638</strain>
    </source>
</reference>
<accession>A0A6V8KUW9</accession>
<dbReference type="AlphaFoldDB" id="A0A6V8KUW9"/>
<dbReference type="InterPro" id="IPR051050">
    <property type="entry name" value="Lipid_II_flippase_MurJ/MviN"/>
</dbReference>
<dbReference type="GO" id="GO:0015648">
    <property type="term" value="F:lipid-linked peptidoglycan transporter activity"/>
    <property type="evidence" value="ECO:0007669"/>
    <property type="project" value="TreeGrafter"/>
</dbReference>
<dbReference type="GO" id="GO:0034204">
    <property type="term" value="P:lipid translocation"/>
    <property type="evidence" value="ECO:0007669"/>
    <property type="project" value="TreeGrafter"/>
</dbReference>
<dbReference type="PRINTS" id="PR01806">
    <property type="entry name" value="VIRFACTRMVIN"/>
</dbReference>
<name>A0A6V8KUW9_9ACTN</name>
<feature type="transmembrane region" description="Helical" evidence="8">
    <location>
        <begin position="282"/>
        <end position="302"/>
    </location>
</feature>
<feature type="transmembrane region" description="Helical" evidence="8">
    <location>
        <begin position="232"/>
        <end position="253"/>
    </location>
</feature>
<keyword evidence="5" id="KW-0573">Peptidoglycan synthesis</keyword>
<feature type="transmembrane region" description="Helical" evidence="8">
    <location>
        <begin position="392"/>
        <end position="412"/>
    </location>
</feature>
<keyword evidence="4" id="KW-0133">Cell shape</keyword>
<feature type="transmembrane region" description="Helical" evidence="8">
    <location>
        <begin position="106"/>
        <end position="129"/>
    </location>
</feature>
<feature type="transmembrane region" description="Helical" evidence="8">
    <location>
        <begin position="20"/>
        <end position="40"/>
    </location>
</feature>
<keyword evidence="2" id="KW-1003">Cell membrane</keyword>
<feature type="transmembrane region" description="Helical" evidence="8">
    <location>
        <begin position="363"/>
        <end position="385"/>
    </location>
</feature>
<evidence type="ECO:0000313" key="10">
    <source>
        <dbReference type="Proteomes" id="UP000482960"/>
    </source>
</evidence>
<keyword evidence="6 8" id="KW-1133">Transmembrane helix</keyword>
<dbReference type="EMBL" id="BLPG01000001">
    <property type="protein sequence ID" value="GFJ87240.1"/>
    <property type="molecule type" value="Genomic_DNA"/>
</dbReference>
<evidence type="ECO:0000256" key="5">
    <source>
        <dbReference type="ARBA" id="ARBA00022984"/>
    </source>
</evidence>
<dbReference type="Proteomes" id="UP000482960">
    <property type="component" value="Unassembled WGS sequence"/>
</dbReference>
<organism evidence="9 10">
    <name type="scientific">Phytohabitans rumicis</name>
    <dbReference type="NCBI Taxonomy" id="1076125"/>
    <lineage>
        <taxon>Bacteria</taxon>
        <taxon>Bacillati</taxon>
        <taxon>Actinomycetota</taxon>
        <taxon>Actinomycetes</taxon>
        <taxon>Micromonosporales</taxon>
        <taxon>Micromonosporaceae</taxon>
    </lineage>
</organism>
<dbReference type="GO" id="GO:0008360">
    <property type="term" value="P:regulation of cell shape"/>
    <property type="evidence" value="ECO:0007669"/>
    <property type="project" value="UniProtKB-KW"/>
</dbReference>
<reference evidence="9 10" key="2">
    <citation type="submission" date="2020-03" db="EMBL/GenBank/DDBJ databases">
        <authorList>
            <person name="Ichikawa N."/>
            <person name="Kimura A."/>
            <person name="Kitahashi Y."/>
            <person name="Uohara A."/>
        </authorList>
    </citation>
    <scope>NUCLEOTIDE SEQUENCE [LARGE SCALE GENOMIC DNA]</scope>
    <source>
        <strain evidence="9 10">NBRC 108638</strain>
    </source>
</reference>
<feature type="transmembrane region" description="Helical" evidence="8">
    <location>
        <begin position="418"/>
        <end position="438"/>
    </location>
</feature>
<feature type="transmembrane region" description="Helical" evidence="8">
    <location>
        <begin position="135"/>
        <end position="160"/>
    </location>
</feature>
<feature type="transmembrane region" description="Helical" evidence="8">
    <location>
        <begin position="450"/>
        <end position="477"/>
    </location>
</feature>
<evidence type="ECO:0000256" key="6">
    <source>
        <dbReference type="ARBA" id="ARBA00022989"/>
    </source>
</evidence>
<dbReference type="GO" id="GO:0009252">
    <property type="term" value="P:peptidoglycan biosynthetic process"/>
    <property type="evidence" value="ECO:0007669"/>
    <property type="project" value="UniProtKB-KW"/>
</dbReference>
<feature type="transmembrane region" description="Helical" evidence="8">
    <location>
        <begin position="167"/>
        <end position="187"/>
    </location>
</feature>
<comment type="subcellular location">
    <subcellularLocation>
        <location evidence="1">Cell membrane</location>
        <topology evidence="1">Multi-pass membrane protein</topology>
    </subcellularLocation>
</comment>
<dbReference type="PANTHER" id="PTHR47019">
    <property type="entry name" value="LIPID II FLIPPASE MURJ"/>
    <property type="match status" value="1"/>
</dbReference>
<keyword evidence="10" id="KW-1185">Reference proteome</keyword>
<evidence type="ECO:0000256" key="2">
    <source>
        <dbReference type="ARBA" id="ARBA00022475"/>
    </source>
</evidence>
<evidence type="ECO:0000256" key="4">
    <source>
        <dbReference type="ARBA" id="ARBA00022960"/>
    </source>
</evidence>
<dbReference type="PANTHER" id="PTHR47019:SF1">
    <property type="entry name" value="LIPID II FLIPPASE MURJ"/>
    <property type="match status" value="1"/>
</dbReference>
<keyword evidence="7 8" id="KW-0472">Membrane</keyword>
<protein>
    <submittedName>
        <fullName evidence="9">Membrane protein</fullName>
    </submittedName>
</protein>
<evidence type="ECO:0000313" key="9">
    <source>
        <dbReference type="EMBL" id="GFJ87240.1"/>
    </source>
</evidence>
<feature type="transmembrane region" description="Helical" evidence="8">
    <location>
        <begin position="483"/>
        <end position="505"/>
    </location>
</feature>
<feature type="transmembrane region" description="Helical" evidence="8">
    <location>
        <begin position="193"/>
        <end position="212"/>
    </location>
</feature>
<evidence type="ECO:0000256" key="1">
    <source>
        <dbReference type="ARBA" id="ARBA00004651"/>
    </source>
</evidence>
<dbReference type="InterPro" id="IPR004268">
    <property type="entry name" value="MurJ"/>
</dbReference>
<evidence type="ECO:0000256" key="3">
    <source>
        <dbReference type="ARBA" id="ARBA00022692"/>
    </source>
</evidence>
<feature type="transmembrane region" description="Helical" evidence="8">
    <location>
        <begin position="323"/>
        <end position="343"/>
    </location>
</feature>
<keyword evidence="3 8" id="KW-0812">Transmembrane</keyword>
<feature type="transmembrane region" description="Helical" evidence="8">
    <location>
        <begin position="60"/>
        <end position="85"/>
    </location>
</feature>
<dbReference type="GO" id="GO:0005886">
    <property type="term" value="C:plasma membrane"/>
    <property type="evidence" value="ECO:0007669"/>
    <property type="project" value="UniProtKB-SubCell"/>
</dbReference>
<comment type="caution">
    <text evidence="9">The sequence shown here is derived from an EMBL/GenBank/DDBJ whole genome shotgun (WGS) entry which is preliminary data.</text>
</comment>